<feature type="domain" description="HTH lacI-type" evidence="5">
    <location>
        <begin position="6"/>
        <end position="60"/>
    </location>
</feature>
<dbReference type="Gene3D" id="3.40.50.2300">
    <property type="match status" value="2"/>
</dbReference>
<protein>
    <submittedName>
        <fullName evidence="6">Transcriptional regulator</fullName>
    </submittedName>
</protein>
<proteinExistence type="predicted"/>
<dbReference type="RefSeq" id="WP_015234268.1">
    <property type="nucleotide sequence ID" value="NC_019793.1"/>
</dbReference>
<evidence type="ECO:0000256" key="4">
    <source>
        <dbReference type="SAM" id="MobiDB-lite"/>
    </source>
</evidence>
<keyword evidence="2" id="KW-0238">DNA-binding</keyword>
<evidence type="ECO:0000313" key="6">
    <source>
        <dbReference type="EMBL" id="AFZ65957.1"/>
    </source>
</evidence>
<dbReference type="eggNOG" id="COG1609">
    <property type="taxonomic scope" value="Bacteria"/>
</dbReference>
<dbReference type="EMBL" id="CP003382">
    <property type="protein sequence ID" value="AFZ65957.1"/>
    <property type="molecule type" value="Genomic_DNA"/>
</dbReference>
<dbReference type="PATRIC" id="fig|937777.3.peg.365"/>
<dbReference type="GO" id="GO:0003700">
    <property type="term" value="F:DNA-binding transcription factor activity"/>
    <property type="evidence" value="ECO:0007669"/>
    <property type="project" value="TreeGrafter"/>
</dbReference>
<dbReference type="AlphaFoldDB" id="K9ZYE1"/>
<dbReference type="InterPro" id="IPR028082">
    <property type="entry name" value="Peripla_BP_I"/>
</dbReference>
<reference evidence="7" key="1">
    <citation type="submission" date="2012-03" db="EMBL/GenBank/DDBJ databases">
        <title>Complete sequence of chromosome of Deinococcus peraridilitoris DSM 19664.</title>
        <authorList>
            <person name="Lucas S."/>
            <person name="Copeland A."/>
            <person name="Lapidus A."/>
            <person name="Glavina del Rio T."/>
            <person name="Dalin E."/>
            <person name="Tice H."/>
            <person name="Bruce D."/>
            <person name="Goodwin L."/>
            <person name="Pitluck S."/>
            <person name="Peters L."/>
            <person name="Mikhailova N."/>
            <person name="Lu M."/>
            <person name="Kyrpides N."/>
            <person name="Mavromatis K."/>
            <person name="Ivanova N."/>
            <person name="Brettin T."/>
            <person name="Detter J.C."/>
            <person name="Han C."/>
            <person name="Larimer F."/>
            <person name="Land M."/>
            <person name="Hauser L."/>
            <person name="Markowitz V."/>
            <person name="Cheng J.-F."/>
            <person name="Hugenholtz P."/>
            <person name="Woyke T."/>
            <person name="Wu D."/>
            <person name="Pukall R."/>
            <person name="Steenblock K."/>
            <person name="Brambilla E."/>
            <person name="Klenk H.-P."/>
            <person name="Eisen J.A."/>
        </authorList>
    </citation>
    <scope>NUCLEOTIDE SEQUENCE [LARGE SCALE GENOMIC DNA]</scope>
    <source>
        <strain evidence="7">DSM 19664 / LMG 22246 / CIP 109416 / KR-200</strain>
    </source>
</reference>
<dbReference type="CDD" id="cd01392">
    <property type="entry name" value="HTH_LacI"/>
    <property type="match status" value="1"/>
</dbReference>
<dbReference type="Pfam" id="PF13377">
    <property type="entry name" value="Peripla_BP_3"/>
    <property type="match status" value="1"/>
</dbReference>
<dbReference type="SUPFAM" id="SSF47413">
    <property type="entry name" value="lambda repressor-like DNA-binding domains"/>
    <property type="match status" value="1"/>
</dbReference>
<dbReference type="Proteomes" id="UP000010467">
    <property type="component" value="Chromosome"/>
</dbReference>
<dbReference type="STRING" id="937777.Deipe_0357"/>
<dbReference type="InterPro" id="IPR000843">
    <property type="entry name" value="HTH_LacI"/>
</dbReference>
<dbReference type="PANTHER" id="PTHR30146">
    <property type="entry name" value="LACI-RELATED TRANSCRIPTIONAL REPRESSOR"/>
    <property type="match status" value="1"/>
</dbReference>
<keyword evidence="3" id="KW-0804">Transcription</keyword>
<dbReference type="CDD" id="cd06267">
    <property type="entry name" value="PBP1_LacI_sugar_binding-like"/>
    <property type="match status" value="1"/>
</dbReference>
<dbReference type="InterPro" id="IPR046335">
    <property type="entry name" value="LacI/GalR-like_sensor"/>
</dbReference>
<organism evidence="6 7">
    <name type="scientific">Deinococcus peraridilitoris (strain DSM 19664 / LMG 22246 / CIP 109416 / KR-200)</name>
    <dbReference type="NCBI Taxonomy" id="937777"/>
    <lineage>
        <taxon>Bacteria</taxon>
        <taxon>Thermotogati</taxon>
        <taxon>Deinococcota</taxon>
        <taxon>Deinococci</taxon>
        <taxon>Deinococcales</taxon>
        <taxon>Deinococcaceae</taxon>
        <taxon>Deinococcus</taxon>
    </lineage>
</organism>
<dbReference type="InterPro" id="IPR010982">
    <property type="entry name" value="Lambda_DNA-bd_dom_sf"/>
</dbReference>
<dbReference type="PANTHER" id="PTHR30146:SF109">
    <property type="entry name" value="HTH-TYPE TRANSCRIPTIONAL REGULATOR GALS"/>
    <property type="match status" value="1"/>
</dbReference>
<evidence type="ECO:0000259" key="5">
    <source>
        <dbReference type="PROSITE" id="PS50932"/>
    </source>
</evidence>
<evidence type="ECO:0000256" key="2">
    <source>
        <dbReference type="ARBA" id="ARBA00023125"/>
    </source>
</evidence>
<dbReference type="PRINTS" id="PR00036">
    <property type="entry name" value="HTHLACI"/>
</dbReference>
<evidence type="ECO:0000256" key="1">
    <source>
        <dbReference type="ARBA" id="ARBA00023015"/>
    </source>
</evidence>
<name>K9ZYE1_DEIPD</name>
<dbReference type="Gene3D" id="1.10.260.40">
    <property type="entry name" value="lambda repressor-like DNA-binding domains"/>
    <property type="match status" value="1"/>
</dbReference>
<keyword evidence="7" id="KW-1185">Reference proteome</keyword>
<gene>
    <name evidence="6" type="ordered locus">Deipe_0357</name>
</gene>
<evidence type="ECO:0000313" key="7">
    <source>
        <dbReference type="Proteomes" id="UP000010467"/>
    </source>
</evidence>
<sequence length="363" mass="39259">MHKKASTIYDVARQAGVSVSTVSRVLNGRQSVDPGLRARVQQVMQELRFRPNRLAQNLYHHRSNLLGCVLPDITSPYFAQLFLELETYAFERGYTVFLGNTASDINLERTYLHTLAEQQVDGILLLGGRSNTCGVTQEDVTDLHELIERLPIVTVNGDLPGPVVVSSVRSDEADGARQILMHLRSQGHRHVAFLGGLSEVTSTVEKLRVYQELFPDAPAAWTQLTGLTLHAGKHALSQLLEAPTRPSAVVCVSDLVALGVLTQARTQGVSVPGELSVVGFDDIQLAEMAFPRLTSVSHNYALLARQAVDQLIAAIAGEATPRHVTIPTKLVIRDSVRSLAADQGKGGRGAARRPVSSSGPASD</sequence>
<feature type="region of interest" description="Disordered" evidence="4">
    <location>
        <begin position="340"/>
        <end position="363"/>
    </location>
</feature>
<evidence type="ECO:0000256" key="3">
    <source>
        <dbReference type="ARBA" id="ARBA00023163"/>
    </source>
</evidence>
<keyword evidence="1" id="KW-0805">Transcription regulation</keyword>
<dbReference type="Pfam" id="PF00356">
    <property type="entry name" value="LacI"/>
    <property type="match status" value="1"/>
</dbReference>
<dbReference type="HOGENOM" id="CLU_037628_6_1_0"/>
<accession>K9ZYE1</accession>
<dbReference type="SUPFAM" id="SSF53822">
    <property type="entry name" value="Periplasmic binding protein-like I"/>
    <property type="match status" value="1"/>
</dbReference>
<dbReference type="KEGG" id="dpd:Deipe_0357"/>
<dbReference type="OrthoDB" id="9796186at2"/>
<dbReference type="GO" id="GO:0000976">
    <property type="term" value="F:transcription cis-regulatory region binding"/>
    <property type="evidence" value="ECO:0007669"/>
    <property type="project" value="TreeGrafter"/>
</dbReference>
<dbReference type="PROSITE" id="PS00356">
    <property type="entry name" value="HTH_LACI_1"/>
    <property type="match status" value="1"/>
</dbReference>
<dbReference type="SMART" id="SM00354">
    <property type="entry name" value="HTH_LACI"/>
    <property type="match status" value="1"/>
</dbReference>
<dbReference type="PROSITE" id="PS50932">
    <property type="entry name" value="HTH_LACI_2"/>
    <property type="match status" value="1"/>
</dbReference>